<keyword evidence="2" id="KW-1185">Reference proteome</keyword>
<protein>
    <submittedName>
        <fullName evidence="1">Uncharacterized protein</fullName>
    </submittedName>
</protein>
<accession>A0A1B7LH07</accession>
<dbReference type="Proteomes" id="UP000078532">
    <property type="component" value="Unassembled WGS sequence"/>
</dbReference>
<comment type="caution">
    <text evidence="1">The sequence shown here is derived from an EMBL/GenBank/DDBJ whole genome shotgun (WGS) entry which is preliminary data.</text>
</comment>
<dbReference type="STRING" id="1838280.A6M21_06095"/>
<evidence type="ECO:0000313" key="1">
    <source>
        <dbReference type="EMBL" id="OAT85484.1"/>
    </source>
</evidence>
<dbReference type="AlphaFoldDB" id="A0A1B7LH07"/>
<evidence type="ECO:0000313" key="2">
    <source>
        <dbReference type="Proteomes" id="UP000078532"/>
    </source>
</evidence>
<organism evidence="1 2">
    <name type="scientific">Desulfotomaculum copahuensis</name>
    <dbReference type="NCBI Taxonomy" id="1838280"/>
    <lineage>
        <taxon>Bacteria</taxon>
        <taxon>Bacillati</taxon>
        <taxon>Bacillota</taxon>
        <taxon>Clostridia</taxon>
        <taxon>Eubacteriales</taxon>
        <taxon>Desulfotomaculaceae</taxon>
        <taxon>Desulfotomaculum</taxon>
    </lineage>
</organism>
<gene>
    <name evidence="1" type="ORF">A6M21_06095</name>
</gene>
<reference evidence="1 2" key="1">
    <citation type="submission" date="2016-04" db="EMBL/GenBank/DDBJ databases">
        <authorList>
            <person name="Evans L.H."/>
            <person name="Alamgir A."/>
            <person name="Owens N."/>
            <person name="Weber N.D."/>
            <person name="Virtaneva K."/>
            <person name="Barbian K."/>
            <person name="Babar A."/>
            <person name="Rosenke K."/>
        </authorList>
    </citation>
    <scope>NUCLEOTIDE SEQUENCE [LARGE SCALE GENOMIC DNA]</scope>
    <source>
        <strain evidence="1 2">LMa1</strain>
    </source>
</reference>
<sequence>MHFFSPNRARLFIIVTRVPPDGILWMWKALTAGRNGASRGAARPVLKRKNGPLLRVASK</sequence>
<proteinExistence type="predicted"/>
<name>A0A1B7LH07_9FIRM</name>
<dbReference type="EMBL" id="LYVF01000062">
    <property type="protein sequence ID" value="OAT85484.1"/>
    <property type="molecule type" value="Genomic_DNA"/>
</dbReference>